<evidence type="ECO:0000256" key="1">
    <source>
        <dbReference type="SAM" id="Phobius"/>
    </source>
</evidence>
<sequence length="174" mass="19346">MTLDISIWIWLPLALSLIAILLQEFKAAFALLALCLIGGLFEHRLNLTGLASIIIDLGIAYKTPSFNSFWRYVGLLFISFWSLALFFHFVPGFNNLQVLNKVVASPNSVPDSMYLNFDKPMLLFALILAYPPLLGQAKTVKLKPILFTLIPLFALLPIASVLGALKPELSLPSW</sequence>
<feature type="transmembrane region" description="Helical" evidence="1">
    <location>
        <begin position="113"/>
        <end position="133"/>
    </location>
</feature>
<reference evidence="2 3" key="1">
    <citation type="submission" date="2022-01" db="EMBL/GenBank/DDBJ databases">
        <title>Whole genome-based taxonomy of the Shewanellaceae.</title>
        <authorList>
            <person name="Martin-Rodriguez A.J."/>
        </authorList>
    </citation>
    <scope>NUCLEOTIDE SEQUENCE [LARGE SCALE GENOMIC DNA]</scope>
    <source>
        <strain evidence="2 3">DSM 17177</strain>
    </source>
</reference>
<accession>A0ABT0LJA0</accession>
<organism evidence="2 3">
    <name type="scientific">Shewanella surugensis</name>
    <dbReference type="NCBI Taxonomy" id="212020"/>
    <lineage>
        <taxon>Bacteria</taxon>
        <taxon>Pseudomonadati</taxon>
        <taxon>Pseudomonadota</taxon>
        <taxon>Gammaproteobacteria</taxon>
        <taxon>Alteromonadales</taxon>
        <taxon>Shewanellaceae</taxon>
        <taxon>Shewanella</taxon>
    </lineage>
</organism>
<keyword evidence="3" id="KW-1185">Reference proteome</keyword>
<dbReference type="Proteomes" id="UP001203423">
    <property type="component" value="Unassembled WGS sequence"/>
</dbReference>
<feature type="transmembrane region" description="Helical" evidence="1">
    <location>
        <begin position="7"/>
        <end position="39"/>
    </location>
</feature>
<comment type="caution">
    <text evidence="2">The sequence shown here is derived from an EMBL/GenBank/DDBJ whole genome shotgun (WGS) entry which is preliminary data.</text>
</comment>
<keyword evidence="1" id="KW-0472">Membrane</keyword>
<feature type="transmembrane region" description="Helical" evidence="1">
    <location>
        <begin position="145"/>
        <end position="165"/>
    </location>
</feature>
<keyword evidence="1" id="KW-1133">Transmembrane helix</keyword>
<evidence type="ECO:0000313" key="2">
    <source>
        <dbReference type="EMBL" id="MCL1127766.1"/>
    </source>
</evidence>
<gene>
    <name evidence="2" type="ORF">L2764_25695</name>
</gene>
<name>A0ABT0LJA0_9GAMM</name>
<keyword evidence="1" id="KW-0812">Transmembrane</keyword>
<protein>
    <submittedName>
        <fullName evidence="2">Uncharacterized protein</fullName>
    </submittedName>
</protein>
<evidence type="ECO:0000313" key="3">
    <source>
        <dbReference type="Proteomes" id="UP001203423"/>
    </source>
</evidence>
<dbReference type="EMBL" id="JAKIKS010000209">
    <property type="protein sequence ID" value="MCL1127766.1"/>
    <property type="molecule type" value="Genomic_DNA"/>
</dbReference>
<proteinExistence type="predicted"/>
<feature type="transmembrane region" description="Helical" evidence="1">
    <location>
        <begin position="73"/>
        <end position="93"/>
    </location>
</feature>
<dbReference type="RefSeq" id="WP_248943199.1">
    <property type="nucleotide sequence ID" value="NZ_JAKIKS010000209.1"/>
</dbReference>